<dbReference type="Proteomes" id="UP001420932">
    <property type="component" value="Unassembled WGS sequence"/>
</dbReference>
<dbReference type="Gene3D" id="3.30.70.100">
    <property type="match status" value="1"/>
</dbReference>
<dbReference type="EMBL" id="JBBNAF010000006">
    <property type="protein sequence ID" value="KAK9134575.1"/>
    <property type="molecule type" value="Genomic_DNA"/>
</dbReference>
<sequence length="146" mass="16400">MFSQHGANSHSRCSGLVNISSPVVHSIDVKLKSCVLKVNMHCDGCKQDVKKLLQRIEVNLVLWLKGSIDQAAVNEAHCTEENRLEQIFLKRHDYFGLSEGQGLPQSFLLCEGHVIDVCRGPLVAQTLPFHDHCFRIDVHALKPDFN</sequence>
<comment type="caution">
    <text evidence="1">The sequence shown here is derived from an EMBL/GenBank/DDBJ whole genome shotgun (WGS) entry which is preliminary data.</text>
</comment>
<evidence type="ECO:0000313" key="1">
    <source>
        <dbReference type="EMBL" id="KAK9134575.1"/>
    </source>
</evidence>
<organism evidence="1 2">
    <name type="scientific">Stephania yunnanensis</name>
    <dbReference type="NCBI Taxonomy" id="152371"/>
    <lineage>
        <taxon>Eukaryota</taxon>
        <taxon>Viridiplantae</taxon>
        <taxon>Streptophyta</taxon>
        <taxon>Embryophyta</taxon>
        <taxon>Tracheophyta</taxon>
        <taxon>Spermatophyta</taxon>
        <taxon>Magnoliopsida</taxon>
        <taxon>Ranunculales</taxon>
        <taxon>Menispermaceae</taxon>
        <taxon>Menispermoideae</taxon>
        <taxon>Cissampelideae</taxon>
        <taxon>Stephania</taxon>
    </lineage>
</organism>
<proteinExistence type="predicted"/>
<evidence type="ECO:0008006" key="3">
    <source>
        <dbReference type="Google" id="ProtNLM"/>
    </source>
</evidence>
<accession>A0AAP0PBA1</accession>
<reference evidence="1 2" key="1">
    <citation type="submission" date="2024-01" db="EMBL/GenBank/DDBJ databases">
        <title>Genome assemblies of Stephania.</title>
        <authorList>
            <person name="Yang L."/>
        </authorList>
    </citation>
    <scope>NUCLEOTIDE SEQUENCE [LARGE SCALE GENOMIC DNA]</scope>
    <source>
        <strain evidence="1">YNDBR</strain>
        <tissue evidence="1">Leaf</tissue>
    </source>
</reference>
<name>A0AAP0PBA1_9MAGN</name>
<dbReference type="AlphaFoldDB" id="A0AAP0PBA1"/>
<protein>
    <recommendedName>
        <fullName evidence="3">HMA domain-containing protein</fullName>
    </recommendedName>
</protein>
<evidence type="ECO:0000313" key="2">
    <source>
        <dbReference type="Proteomes" id="UP001420932"/>
    </source>
</evidence>
<keyword evidence="2" id="KW-1185">Reference proteome</keyword>
<gene>
    <name evidence="1" type="ORF">Syun_013905</name>
</gene>